<dbReference type="CDD" id="cd10554">
    <property type="entry name" value="HycB_like"/>
    <property type="match status" value="1"/>
</dbReference>
<evidence type="ECO:0000256" key="1">
    <source>
        <dbReference type="ARBA" id="ARBA00022485"/>
    </source>
</evidence>
<keyword evidence="5" id="KW-0411">Iron-sulfur</keyword>
<name>A0A915U5R5_9BACT</name>
<dbReference type="Gene3D" id="3.30.70.20">
    <property type="match status" value="2"/>
</dbReference>
<evidence type="ECO:0000259" key="6">
    <source>
        <dbReference type="PROSITE" id="PS51379"/>
    </source>
</evidence>
<keyword evidence="2" id="KW-0479">Metal-binding</keyword>
<dbReference type="Pfam" id="PF00037">
    <property type="entry name" value="Fer4"/>
    <property type="match status" value="1"/>
</dbReference>
<keyword evidence="4" id="KW-0408">Iron</keyword>
<dbReference type="PROSITE" id="PS00198">
    <property type="entry name" value="4FE4S_FER_1"/>
    <property type="match status" value="1"/>
</dbReference>
<evidence type="ECO:0000256" key="5">
    <source>
        <dbReference type="ARBA" id="ARBA00023014"/>
    </source>
</evidence>
<evidence type="ECO:0000256" key="4">
    <source>
        <dbReference type="ARBA" id="ARBA00023004"/>
    </source>
</evidence>
<dbReference type="InterPro" id="IPR050294">
    <property type="entry name" value="RnfB_subfamily"/>
</dbReference>
<feature type="domain" description="4Fe-4S ferredoxin-type" evidence="6">
    <location>
        <begin position="50"/>
        <end position="85"/>
    </location>
</feature>
<reference evidence="7" key="1">
    <citation type="submission" date="2020-12" db="EMBL/GenBank/DDBJ databases">
        <title>Desulfobium dissulfuricans gen. nov., sp. nov., a novel mesophilic, sulfate-reducing bacterium isolated from a deep-sea hydrothermal vent.</title>
        <authorList>
            <person name="Hashimoto Y."/>
            <person name="Tame A."/>
            <person name="Sawayama S."/>
            <person name="Miyazaki J."/>
            <person name="Takai K."/>
            <person name="Nakagawa S."/>
        </authorList>
    </citation>
    <scope>NUCLEOTIDE SEQUENCE</scope>
    <source>
        <strain evidence="7">GF1</strain>
    </source>
</reference>
<dbReference type="EMBL" id="AP024233">
    <property type="protein sequence ID" value="BCO09412.1"/>
    <property type="molecule type" value="Genomic_DNA"/>
</dbReference>
<dbReference type="GO" id="GO:0046872">
    <property type="term" value="F:metal ion binding"/>
    <property type="evidence" value="ECO:0007669"/>
    <property type="project" value="UniProtKB-KW"/>
</dbReference>
<dbReference type="SUPFAM" id="SSF54862">
    <property type="entry name" value="4Fe-4S ferredoxins"/>
    <property type="match status" value="1"/>
</dbReference>
<protein>
    <submittedName>
        <fullName evidence="7">Iron-sulfur protein</fullName>
    </submittedName>
</protein>
<dbReference type="InterPro" id="IPR017900">
    <property type="entry name" value="4Fe4S_Fe_S_CS"/>
</dbReference>
<dbReference type="Proteomes" id="UP001063350">
    <property type="component" value="Chromosome"/>
</dbReference>
<dbReference type="GO" id="GO:0051539">
    <property type="term" value="F:4 iron, 4 sulfur cluster binding"/>
    <property type="evidence" value="ECO:0007669"/>
    <property type="project" value="UniProtKB-KW"/>
</dbReference>
<proteinExistence type="predicted"/>
<accession>A0A915U5R5</accession>
<dbReference type="PANTHER" id="PTHR42859">
    <property type="entry name" value="OXIDOREDUCTASE"/>
    <property type="match status" value="1"/>
</dbReference>
<evidence type="ECO:0000256" key="2">
    <source>
        <dbReference type="ARBA" id="ARBA00022723"/>
    </source>
</evidence>
<gene>
    <name evidence="7" type="ORF">GF1_17880</name>
</gene>
<sequence length="173" mass="18547">METGDHRFVLCDVELCKGCRMCEMKCATSHLGMSAKEARAAGIELVARNKVLKQDGKKAVLQCMHCEDAPCARACPLGVIQVDDGGIVRVNEEDCTGCGTCAMVCPVGAIDIREVEDPVSGLKRLTAIKCDLCFGKETQACIAGCKFNALSLVSWKEFTAGRQSASHVCQATR</sequence>
<evidence type="ECO:0000313" key="8">
    <source>
        <dbReference type="Proteomes" id="UP001063350"/>
    </source>
</evidence>
<dbReference type="PANTHER" id="PTHR42859:SF17">
    <property type="entry name" value="ELECTRON TRANSPORT PROTEIN HYDN-RELATED"/>
    <property type="match status" value="1"/>
</dbReference>
<dbReference type="PROSITE" id="PS51379">
    <property type="entry name" value="4FE4S_FER_2"/>
    <property type="match status" value="3"/>
</dbReference>
<dbReference type="AlphaFoldDB" id="A0A915U5R5"/>
<feature type="domain" description="4Fe-4S ferredoxin-type" evidence="6">
    <location>
        <begin position="6"/>
        <end position="36"/>
    </location>
</feature>
<organism evidence="7 8">
    <name type="scientific">Desulfolithobacter dissulfuricans</name>
    <dbReference type="NCBI Taxonomy" id="2795293"/>
    <lineage>
        <taxon>Bacteria</taxon>
        <taxon>Pseudomonadati</taxon>
        <taxon>Thermodesulfobacteriota</taxon>
        <taxon>Desulfobulbia</taxon>
        <taxon>Desulfobulbales</taxon>
        <taxon>Desulfobulbaceae</taxon>
        <taxon>Desulfolithobacter</taxon>
    </lineage>
</organism>
<keyword evidence="1" id="KW-0004">4Fe-4S</keyword>
<dbReference type="KEGG" id="ddu:GF1_17880"/>
<dbReference type="InterPro" id="IPR017896">
    <property type="entry name" value="4Fe4S_Fe-S-bd"/>
</dbReference>
<feature type="domain" description="4Fe-4S ferredoxin-type" evidence="6">
    <location>
        <begin position="86"/>
        <end position="115"/>
    </location>
</feature>
<keyword evidence="3" id="KW-0677">Repeat</keyword>
<evidence type="ECO:0000256" key="3">
    <source>
        <dbReference type="ARBA" id="ARBA00022737"/>
    </source>
</evidence>
<keyword evidence="8" id="KW-1185">Reference proteome</keyword>
<evidence type="ECO:0000313" key="7">
    <source>
        <dbReference type="EMBL" id="BCO09412.1"/>
    </source>
</evidence>